<evidence type="ECO:0000313" key="3">
    <source>
        <dbReference type="Proteomes" id="UP000253720"/>
    </source>
</evidence>
<proteinExistence type="predicted"/>
<dbReference type="EMBL" id="CP029608">
    <property type="protein sequence ID" value="AXI60027.1"/>
    <property type="molecule type" value="Genomic_DNA"/>
</dbReference>
<feature type="domain" description="DUF6957" evidence="1">
    <location>
        <begin position="19"/>
        <end position="124"/>
    </location>
</feature>
<organism evidence="2 3">
    <name type="scientific">Pseudomonas kribbensis</name>
    <dbReference type="NCBI Taxonomy" id="1628086"/>
    <lineage>
        <taxon>Bacteria</taxon>
        <taxon>Pseudomonadati</taxon>
        <taxon>Pseudomonadota</taxon>
        <taxon>Gammaproteobacteria</taxon>
        <taxon>Pseudomonadales</taxon>
        <taxon>Pseudomonadaceae</taxon>
        <taxon>Pseudomonas</taxon>
    </lineage>
</organism>
<dbReference type="RefSeq" id="WP_114881579.1">
    <property type="nucleotide sequence ID" value="NZ_CP029608.1"/>
</dbReference>
<dbReference type="AlphaFoldDB" id="A0A345RL61"/>
<evidence type="ECO:0000313" key="2">
    <source>
        <dbReference type="EMBL" id="AXI60027.1"/>
    </source>
</evidence>
<protein>
    <recommendedName>
        <fullName evidence="1">DUF6957 domain-containing protein</fullName>
    </recommendedName>
</protein>
<dbReference type="KEGG" id="pke:DLD99_05935"/>
<dbReference type="Pfam" id="PF22275">
    <property type="entry name" value="DUF6957"/>
    <property type="match status" value="1"/>
</dbReference>
<name>A0A345RL61_9PSED</name>
<reference evidence="2 3" key="1">
    <citation type="submission" date="2018-05" db="EMBL/GenBank/DDBJ databases">
        <title>Complete genome sequence of Pseudomonas kribbensis 46-2(T).</title>
        <authorList>
            <person name="Jeong H."/>
            <person name="Lee S.-G."/>
            <person name="Rha E."/>
            <person name="Kim H."/>
        </authorList>
    </citation>
    <scope>NUCLEOTIDE SEQUENCE [LARGE SCALE GENOMIC DNA]</scope>
    <source>
        <strain evidence="2 3">46-2</strain>
    </source>
</reference>
<gene>
    <name evidence="2" type="ORF">DLD99_05935</name>
</gene>
<dbReference type="InterPro" id="IPR054232">
    <property type="entry name" value="DUF6957"/>
</dbReference>
<accession>A0A345RL61</accession>
<sequence>MELELLSDLFYGPACVLNGAKLDDDELIRASHEAFTGRPFCVVRHWMLLDVMLPTSQEQEVKMQGLKPCVLYAQATVYDSLGELKRDDSLLSDYERDFDSCIFESKDVVYILGGRGARKHVSFPALQALSAFGNAGRGAYLRS</sequence>
<dbReference type="Proteomes" id="UP000253720">
    <property type="component" value="Chromosome"/>
</dbReference>
<keyword evidence="3" id="KW-1185">Reference proteome</keyword>
<evidence type="ECO:0000259" key="1">
    <source>
        <dbReference type="Pfam" id="PF22275"/>
    </source>
</evidence>